<reference evidence="1 2" key="1">
    <citation type="journal article" date="2024" name="Commun. Biol.">
        <title>Comparative genomic analysis of thermophilic fungi reveals convergent evolutionary adaptations and gene losses.</title>
        <authorList>
            <person name="Steindorff A.S."/>
            <person name="Aguilar-Pontes M.V."/>
            <person name="Robinson A.J."/>
            <person name="Andreopoulos B."/>
            <person name="LaButti K."/>
            <person name="Kuo A."/>
            <person name="Mondo S."/>
            <person name="Riley R."/>
            <person name="Otillar R."/>
            <person name="Haridas S."/>
            <person name="Lipzen A."/>
            <person name="Grimwood J."/>
            <person name="Schmutz J."/>
            <person name="Clum A."/>
            <person name="Reid I.D."/>
            <person name="Moisan M.C."/>
            <person name="Butler G."/>
            <person name="Nguyen T.T.M."/>
            <person name="Dewar K."/>
            <person name="Conant G."/>
            <person name="Drula E."/>
            <person name="Henrissat B."/>
            <person name="Hansel C."/>
            <person name="Singer S."/>
            <person name="Hutchinson M.I."/>
            <person name="de Vries R.P."/>
            <person name="Natvig D.O."/>
            <person name="Powell A.J."/>
            <person name="Tsang A."/>
            <person name="Grigoriev I.V."/>
        </authorList>
    </citation>
    <scope>NUCLEOTIDE SEQUENCE [LARGE SCALE GENOMIC DNA]</scope>
    <source>
        <strain evidence="1 2">CBS 494.80</strain>
    </source>
</reference>
<proteinExistence type="predicted"/>
<keyword evidence="2" id="KW-1185">Reference proteome</keyword>
<comment type="caution">
    <text evidence="1">The sequence shown here is derived from an EMBL/GenBank/DDBJ whole genome shotgun (WGS) entry which is preliminary data.</text>
</comment>
<accession>A0ABR4BTZ9</accession>
<dbReference type="EMBL" id="JAZHXI010000020">
    <property type="protein sequence ID" value="KAL2060842.1"/>
    <property type="molecule type" value="Genomic_DNA"/>
</dbReference>
<gene>
    <name evidence="1" type="ORF">VTL71DRAFT_8894</name>
</gene>
<protein>
    <submittedName>
        <fullName evidence="1">Uncharacterized protein</fullName>
    </submittedName>
</protein>
<dbReference type="Proteomes" id="UP001595075">
    <property type="component" value="Unassembled WGS sequence"/>
</dbReference>
<sequence>MMPSAINHVCMNSRQLSTAPIAITLSDMPVGGCGSLEVRHRIGRNSTPHGLDRPGWYYWYNIVNIGGSWQE</sequence>
<evidence type="ECO:0000313" key="1">
    <source>
        <dbReference type="EMBL" id="KAL2060842.1"/>
    </source>
</evidence>
<evidence type="ECO:0000313" key="2">
    <source>
        <dbReference type="Proteomes" id="UP001595075"/>
    </source>
</evidence>
<organism evidence="1 2">
    <name type="scientific">Oculimacula yallundae</name>
    <dbReference type="NCBI Taxonomy" id="86028"/>
    <lineage>
        <taxon>Eukaryota</taxon>
        <taxon>Fungi</taxon>
        <taxon>Dikarya</taxon>
        <taxon>Ascomycota</taxon>
        <taxon>Pezizomycotina</taxon>
        <taxon>Leotiomycetes</taxon>
        <taxon>Helotiales</taxon>
        <taxon>Ploettnerulaceae</taxon>
        <taxon>Oculimacula</taxon>
    </lineage>
</organism>
<name>A0ABR4BTZ9_9HELO</name>